<protein>
    <submittedName>
        <fullName evidence="2">Uncharacterized protein</fullName>
    </submittedName>
</protein>
<feature type="compositionally biased region" description="Acidic residues" evidence="1">
    <location>
        <begin position="366"/>
        <end position="377"/>
    </location>
</feature>
<dbReference type="AlphaFoldDB" id="B4W4L8"/>
<feature type="compositionally biased region" description="Basic and acidic residues" evidence="1">
    <location>
        <begin position="288"/>
        <end position="305"/>
    </location>
</feature>
<organism evidence="2 3">
    <name type="scientific">Coleofasciculus chthonoplastes PCC 7420</name>
    <dbReference type="NCBI Taxonomy" id="118168"/>
    <lineage>
        <taxon>Bacteria</taxon>
        <taxon>Bacillati</taxon>
        <taxon>Cyanobacteriota</taxon>
        <taxon>Cyanophyceae</taxon>
        <taxon>Coleofasciculales</taxon>
        <taxon>Coleofasciculaceae</taxon>
        <taxon>Coleofasciculus</taxon>
    </lineage>
</organism>
<keyword evidence="3" id="KW-1185">Reference proteome</keyword>
<name>B4W4L8_9CYAN</name>
<feature type="region of interest" description="Disordered" evidence="1">
    <location>
        <begin position="277"/>
        <end position="410"/>
    </location>
</feature>
<dbReference type="eggNOG" id="COG2217">
    <property type="taxonomic scope" value="Bacteria"/>
</dbReference>
<sequence>MVGVVSPRPDRQVEILHVVPGRLRLRVLGEEPGTVLKAVTPQLRKWVGVREIRTNEQIGSLLITFDTNQLSLAQLFQILGNLGLGEIEQPQSQEPLDAEAWKRSGTQLISFIPLLIGLLTTRQLGLQGWRSILVYLLTANVVRQIMQNLDWLEDTGQKEGDKADENNVNLDGKVLANSTPYEQNNKPPTVAFNTDSSVIYGLVHTVPGRMRFRVPKVTEDSAYLRRLQSLVKRDDWITQMRCNSTVASVVITYNPMQFSEAEAGLHFISLIQIAANPDSREPGSGGAGERRSRGAEDVETSHDTSENPVVGVGVTDNIEEKTDNLTQPVLPEEPRRGEAEEIAEPDLPPPETSSAEANSLTPPVQVEEEDHSSEEAGESPVDQDVQPTNTDDSVADKPEPTEDAQAAIANSVSPWLEFKSAALSTLLRLMAKMPIVGV</sequence>
<reference evidence="2 3" key="1">
    <citation type="submission" date="2008-07" db="EMBL/GenBank/DDBJ databases">
        <authorList>
            <person name="Tandeau de Marsac N."/>
            <person name="Ferriera S."/>
            <person name="Johnson J."/>
            <person name="Kravitz S."/>
            <person name="Beeson K."/>
            <person name="Sutton G."/>
            <person name="Rogers Y.-H."/>
            <person name="Friedman R."/>
            <person name="Frazier M."/>
            <person name="Venter J.C."/>
        </authorList>
    </citation>
    <scope>NUCLEOTIDE SEQUENCE [LARGE SCALE GENOMIC DNA]</scope>
    <source>
        <strain evidence="2 3">PCC 7420</strain>
    </source>
</reference>
<evidence type="ECO:0000256" key="1">
    <source>
        <dbReference type="SAM" id="MobiDB-lite"/>
    </source>
</evidence>
<feature type="compositionally biased region" description="Polar residues" evidence="1">
    <location>
        <begin position="352"/>
        <end position="362"/>
    </location>
</feature>
<dbReference type="Pfam" id="PF19991">
    <property type="entry name" value="HMA_2"/>
    <property type="match status" value="1"/>
</dbReference>
<dbReference type="Proteomes" id="UP000003835">
    <property type="component" value="Unassembled WGS sequence"/>
</dbReference>
<dbReference type="HOGENOM" id="CLU_055406_0_0_3"/>
<evidence type="ECO:0000313" key="3">
    <source>
        <dbReference type="Proteomes" id="UP000003835"/>
    </source>
</evidence>
<dbReference type="OrthoDB" id="479859at2"/>
<evidence type="ECO:0000313" key="2">
    <source>
        <dbReference type="EMBL" id="EDX70895.1"/>
    </source>
</evidence>
<proteinExistence type="predicted"/>
<accession>B4W4L8</accession>
<dbReference type="EMBL" id="DS989879">
    <property type="protein sequence ID" value="EDX70895.1"/>
    <property type="molecule type" value="Genomic_DNA"/>
</dbReference>
<gene>
    <name evidence="2" type="ORF">MC7420_8105</name>
</gene>
<dbReference type="RefSeq" id="WP_006106254.1">
    <property type="nucleotide sequence ID" value="NZ_DS989879.1"/>
</dbReference>
<dbReference type="STRING" id="118168.MC7420_8105"/>